<gene>
    <name evidence="2" type="ORF">B0T22DRAFT_297570</name>
</gene>
<organism evidence="2 3">
    <name type="scientific">Podospora appendiculata</name>
    <dbReference type="NCBI Taxonomy" id="314037"/>
    <lineage>
        <taxon>Eukaryota</taxon>
        <taxon>Fungi</taxon>
        <taxon>Dikarya</taxon>
        <taxon>Ascomycota</taxon>
        <taxon>Pezizomycotina</taxon>
        <taxon>Sordariomycetes</taxon>
        <taxon>Sordariomycetidae</taxon>
        <taxon>Sordariales</taxon>
        <taxon>Podosporaceae</taxon>
        <taxon>Podospora</taxon>
    </lineage>
</organism>
<feature type="region of interest" description="Disordered" evidence="1">
    <location>
        <begin position="138"/>
        <end position="165"/>
    </location>
</feature>
<sequence length="193" mass="20870">MLSGLTSNHTPLPSVWSGSGPVWEREFIWSSWWVGGDGGVEPFFRNAPRSLVIIYHPITNTTHHNNLGFLAFPLPLVTASNPIFSDKIYTLLHRIIISIGKTARPESIEADMQPTTEEPIKQTPMGALEDVGAENVSVGDGPGGSAGGARVVSSQPRPEPMPKLENEMTLRGGRMNLGFSCCDGHCSFHKGCC</sequence>
<reference evidence="2" key="1">
    <citation type="journal article" date="2023" name="Mol. Phylogenet. Evol.">
        <title>Genome-scale phylogeny and comparative genomics of the fungal order Sordariales.</title>
        <authorList>
            <person name="Hensen N."/>
            <person name="Bonometti L."/>
            <person name="Westerberg I."/>
            <person name="Brannstrom I.O."/>
            <person name="Guillou S."/>
            <person name="Cros-Aarteil S."/>
            <person name="Calhoun S."/>
            <person name="Haridas S."/>
            <person name="Kuo A."/>
            <person name="Mondo S."/>
            <person name="Pangilinan J."/>
            <person name="Riley R."/>
            <person name="LaButti K."/>
            <person name="Andreopoulos B."/>
            <person name="Lipzen A."/>
            <person name="Chen C."/>
            <person name="Yan M."/>
            <person name="Daum C."/>
            <person name="Ng V."/>
            <person name="Clum A."/>
            <person name="Steindorff A."/>
            <person name="Ohm R.A."/>
            <person name="Martin F."/>
            <person name="Silar P."/>
            <person name="Natvig D.O."/>
            <person name="Lalanne C."/>
            <person name="Gautier V."/>
            <person name="Ament-Velasquez S.L."/>
            <person name="Kruys A."/>
            <person name="Hutchinson M.I."/>
            <person name="Powell A.J."/>
            <person name="Barry K."/>
            <person name="Miller A.N."/>
            <person name="Grigoriev I.V."/>
            <person name="Debuchy R."/>
            <person name="Gladieux P."/>
            <person name="Hiltunen Thoren M."/>
            <person name="Johannesson H."/>
        </authorList>
    </citation>
    <scope>NUCLEOTIDE SEQUENCE</scope>
    <source>
        <strain evidence="2">CBS 314.62</strain>
    </source>
</reference>
<evidence type="ECO:0000313" key="2">
    <source>
        <dbReference type="EMBL" id="KAK3682944.1"/>
    </source>
</evidence>
<keyword evidence="3" id="KW-1185">Reference proteome</keyword>
<name>A0AAE0X1S2_9PEZI</name>
<dbReference type="AlphaFoldDB" id="A0AAE0X1S2"/>
<evidence type="ECO:0000313" key="3">
    <source>
        <dbReference type="Proteomes" id="UP001270362"/>
    </source>
</evidence>
<dbReference type="Proteomes" id="UP001270362">
    <property type="component" value="Unassembled WGS sequence"/>
</dbReference>
<comment type="caution">
    <text evidence="2">The sequence shown here is derived from an EMBL/GenBank/DDBJ whole genome shotgun (WGS) entry which is preliminary data.</text>
</comment>
<evidence type="ECO:0000256" key="1">
    <source>
        <dbReference type="SAM" id="MobiDB-lite"/>
    </source>
</evidence>
<reference evidence="2" key="2">
    <citation type="submission" date="2023-06" db="EMBL/GenBank/DDBJ databases">
        <authorList>
            <consortium name="Lawrence Berkeley National Laboratory"/>
            <person name="Haridas S."/>
            <person name="Hensen N."/>
            <person name="Bonometti L."/>
            <person name="Westerberg I."/>
            <person name="Brannstrom I.O."/>
            <person name="Guillou S."/>
            <person name="Cros-Aarteil S."/>
            <person name="Calhoun S."/>
            <person name="Kuo A."/>
            <person name="Mondo S."/>
            <person name="Pangilinan J."/>
            <person name="Riley R."/>
            <person name="Labutti K."/>
            <person name="Andreopoulos B."/>
            <person name="Lipzen A."/>
            <person name="Chen C."/>
            <person name="Yanf M."/>
            <person name="Daum C."/>
            <person name="Ng V."/>
            <person name="Clum A."/>
            <person name="Steindorff A."/>
            <person name="Ohm R."/>
            <person name="Martin F."/>
            <person name="Silar P."/>
            <person name="Natvig D."/>
            <person name="Lalanne C."/>
            <person name="Gautier V."/>
            <person name="Ament-Velasquez S.L."/>
            <person name="Kruys A."/>
            <person name="Hutchinson M.I."/>
            <person name="Powell A.J."/>
            <person name="Barry K."/>
            <person name="Miller A.N."/>
            <person name="Grigoriev I.V."/>
            <person name="Debuchy R."/>
            <person name="Gladieux P."/>
            <person name="Thoren M.H."/>
            <person name="Johannesson H."/>
        </authorList>
    </citation>
    <scope>NUCLEOTIDE SEQUENCE</scope>
    <source>
        <strain evidence="2">CBS 314.62</strain>
    </source>
</reference>
<accession>A0AAE0X1S2</accession>
<dbReference type="EMBL" id="JAULSO010000005">
    <property type="protein sequence ID" value="KAK3682944.1"/>
    <property type="molecule type" value="Genomic_DNA"/>
</dbReference>
<proteinExistence type="predicted"/>
<protein>
    <submittedName>
        <fullName evidence="2">Uncharacterized protein</fullName>
    </submittedName>
</protein>